<comment type="caution">
    <text evidence="1">The sequence shown here is derived from an EMBL/GenBank/DDBJ whole genome shotgun (WGS) entry which is preliminary data.</text>
</comment>
<reference evidence="1 2" key="1">
    <citation type="submission" date="2014-02" db="EMBL/GenBank/DDBJ databases">
        <authorList>
            <person name="Sears C."/>
            <person name="Carroll K."/>
            <person name="Sack B.R."/>
            <person name="Qadri F."/>
            <person name="Myers L.L."/>
            <person name="Chung G.-T."/>
            <person name="Escheverria P."/>
            <person name="Fraser C.M."/>
            <person name="Sadzewicz L."/>
            <person name="Shefchek K.A."/>
            <person name="Tallon L."/>
            <person name="Das S.P."/>
            <person name="Daugherty S."/>
            <person name="Mongodin E.F."/>
        </authorList>
    </citation>
    <scope>NUCLEOTIDE SEQUENCE [LARGE SCALE GENOMIC DNA]</scope>
    <source>
        <strain evidence="1 2">3976T8</strain>
    </source>
</reference>
<evidence type="ECO:0000313" key="2">
    <source>
        <dbReference type="Proteomes" id="UP000020938"/>
    </source>
</evidence>
<dbReference type="GeneID" id="99669159"/>
<dbReference type="EMBL" id="JGDS01000015">
    <property type="protein sequence ID" value="EXZ75761.1"/>
    <property type="molecule type" value="Genomic_DNA"/>
</dbReference>
<proteinExistence type="predicted"/>
<protein>
    <recommendedName>
        <fullName evidence="3">Peptidase M15A C-terminal domain-containing protein</fullName>
    </recommendedName>
</protein>
<gene>
    <name evidence="1" type="ORF">M123_4877</name>
</gene>
<dbReference type="RefSeq" id="WP_004289347.1">
    <property type="nucleotide sequence ID" value="NZ_JGDS01000015.1"/>
</dbReference>
<accession>A0A016EF91</accession>
<dbReference type="PATRIC" id="fig|1339314.3.peg.192"/>
<dbReference type="Proteomes" id="UP000020938">
    <property type="component" value="Unassembled WGS sequence"/>
</dbReference>
<sequence>MMEFKSFCRGFLRVREFDQLISEKENSQGVPSWMHIGYKNSEGKQRKQLLSMIGGKYYPMT</sequence>
<evidence type="ECO:0008006" key="3">
    <source>
        <dbReference type="Google" id="ProtNLM"/>
    </source>
</evidence>
<organism evidence="1 2">
    <name type="scientific">Bacteroides fragilis str. 3976T8</name>
    <dbReference type="NCBI Taxonomy" id="1339314"/>
    <lineage>
        <taxon>Bacteria</taxon>
        <taxon>Pseudomonadati</taxon>
        <taxon>Bacteroidota</taxon>
        <taxon>Bacteroidia</taxon>
        <taxon>Bacteroidales</taxon>
        <taxon>Bacteroidaceae</taxon>
        <taxon>Bacteroides</taxon>
    </lineage>
</organism>
<name>A0A016EF91_BACFG</name>
<evidence type="ECO:0000313" key="1">
    <source>
        <dbReference type="EMBL" id="EXZ75761.1"/>
    </source>
</evidence>
<dbReference type="AlphaFoldDB" id="A0A016EF91"/>